<evidence type="ECO:0000313" key="3">
    <source>
        <dbReference type="EMBL" id="RLV92309.1"/>
    </source>
</evidence>
<comment type="caution">
    <text evidence="3">The sequence shown here is derived from an EMBL/GenBank/DDBJ whole genome shotgun (WGS) entry which is preliminary data.</text>
</comment>
<reference evidence="3 4" key="1">
    <citation type="journal article" date="2018" name="Proc. R. Soc. B">
        <title>A non-coding region near Follistatin controls head colour polymorphism in the Gouldian finch.</title>
        <authorList>
            <person name="Toomey M.B."/>
            <person name="Marques C.I."/>
            <person name="Andrade P."/>
            <person name="Araujo P.M."/>
            <person name="Sabatino S."/>
            <person name="Gazda M.A."/>
            <person name="Afonso S."/>
            <person name="Lopes R.J."/>
            <person name="Corbo J.C."/>
            <person name="Carneiro M."/>
        </authorList>
    </citation>
    <scope>NUCLEOTIDE SEQUENCE [LARGE SCALE GENOMIC DNA]</scope>
    <source>
        <strain evidence="3">Red01</strain>
        <tissue evidence="3">Muscle</tissue>
    </source>
</reference>
<evidence type="ECO:0000256" key="1">
    <source>
        <dbReference type="SAM" id="MobiDB-lite"/>
    </source>
</evidence>
<keyword evidence="2" id="KW-0732">Signal</keyword>
<evidence type="ECO:0000313" key="4">
    <source>
        <dbReference type="Proteomes" id="UP000276834"/>
    </source>
</evidence>
<accession>A0A3L8S011</accession>
<proteinExistence type="predicted"/>
<organism evidence="3 4">
    <name type="scientific">Chloebia gouldiae</name>
    <name type="common">Gouldian finch</name>
    <name type="synonym">Erythrura gouldiae</name>
    <dbReference type="NCBI Taxonomy" id="44316"/>
    <lineage>
        <taxon>Eukaryota</taxon>
        <taxon>Metazoa</taxon>
        <taxon>Chordata</taxon>
        <taxon>Craniata</taxon>
        <taxon>Vertebrata</taxon>
        <taxon>Euteleostomi</taxon>
        <taxon>Archelosauria</taxon>
        <taxon>Archosauria</taxon>
        <taxon>Dinosauria</taxon>
        <taxon>Saurischia</taxon>
        <taxon>Theropoda</taxon>
        <taxon>Coelurosauria</taxon>
        <taxon>Aves</taxon>
        <taxon>Neognathae</taxon>
        <taxon>Neoaves</taxon>
        <taxon>Telluraves</taxon>
        <taxon>Australaves</taxon>
        <taxon>Passeriformes</taxon>
        <taxon>Passeroidea</taxon>
        <taxon>Passeridae</taxon>
        <taxon>Chloebia</taxon>
    </lineage>
</organism>
<evidence type="ECO:0000256" key="2">
    <source>
        <dbReference type="SAM" id="SignalP"/>
    </source>
</evidence>
<dbReference type="Proteomes" id="UP000276834">
    <property type="component" value="Unassembled WGS sequence"/>
</dbReference>
<keyword evidence="4" id="KW-1185">Reference proteome</keyword>
<name>A0A3L8S011_CHLGU</name>
<gene>
    <name evidence="3" type="ORF">DV515_00013844</name>
</gene>
<feature type="chain" id="PRO_5018193758" evidence="2">
    <location>
        <begin position="25"/>
        <end position="60"/>
    </location>
</feature>
<feature type="signal peptide" evidence="2">
    <location>
        <begin position="1"/>
        <end position="24"/>
    </location>
</feature>
<sequence length="60" mass="6225">MGWALLGVGLLLALYALLRHGLRSAPWPRGRPELRGRTAIVTGEPRQGTGTGPAAPLGPA</sequence>
<dbReference type="AlphaFoldDB" id="A0A3L8S011"/>
<dbReference type="EMBL" id="QUSF01000101">
    <property type="protein sequence ID" value="RLV92309.1"/>
    <property type="molecule type" value="Genomic_DNA"/>
</dbReference>
<protein>
    <submittedName>
        <fullName evidence="3">Uncharacterized protein</fullName>
    </submittedName>
</protein>
<feature type="region of interest" description="Disordered" evidence="1">
    <location>
        <begin position="28"/>
        <end position="60"/>
    </location>
</feature>